<keyword evidence="6" id="KW-1185">Reference proteome</keyword>
<evidence type="ECO:0000256" key="2">
    <source>
        <dbReference type="ARBA" id="ARBA00022741"/>
    </source>
</evidence>
<dbReference type="SUPFAM" id="SSF56112">
    <property type="entry name" value="Protein kinase-like (PK-like)"/>
    <property type="match status" value="1"/>
</dbReference>
<dbReference type="GO" id="GO:0004674">
    <property type="term" value="F:protein serine/threonine kinase activity"/>
    <property type="evidence" value="ECO:0007669"/>
    <property type="project" value="UniProtKB-KW"/>
</dbReference>
<keyword evidence="4" id="KW-1133">Transmembrane helix</keyword>
<dbReference type="Gene3D" id="3.30.200.20">
    <property type="entry name" value="Phosphorylase Kinase, domain 1"/>
    <property type="match status" value="1"/>
</dbReference>
<sequence>MNKDFAVHVGKQDTNEMWVALHPNVGVKPEFYDAMLNGLEIFKLGDGKTNLAGPNPELSDLMIKQQEHNNKKFAEGKSYTSAIIGGAAGGAATFGIMTALIFVAQNRKKRHLGDHSMSSWLPLHGHSQTSSTTISGRSNGSTTISSDAAANCRFFSLAEIKKATKNFDESHVIGVGGFGKKVYKGVIDGDMKVAIKRSNPSSEQGVNEKAVKFYISKFTPPKLTSFRHI</sequence>
<dbReference type="GO" id="GO:0005524">
    <property type="term" value="F:ATP binding"/>
    <property type="evidence" value="ECO:0007669"/>
    <property type="project" value="UniProtKB-KW"/>
</dbReference>
<keyword evidence="1" id="KW-0418">Kinase</keyword>
<keyword evidence="1" id="KW-0808">Transferase</keyword>
<dbReference type="PANTHER" id="PTHR47989:SF62">
    <property type="entry name" value="OS05G0423500 PROTEIN"/>
    <property type="match status" value="1"/>
</dbReference>
<keyword evidence="3" id="KW-0067">ATP-binding</keyword>
<evidence type="ECO:0000256" key="4">
    <source>
        <dbReference type="SAM" id="Phobius"/>
    </source>
</evidence>
<name>A0AAD8IFF4_9APIA</name>
<evidence type="ECO:0000256" key="3">
    <source>
        <dbReference type="ARBA" id="ARBA00022840"/>
    </source>
</evidence>
<proteinExistence type="predicted"/>
<evidence type="ECO:0000256" key="1">
    <source>
        <dbReference type="ARBA" id="ARBA00022527"/>
    </source>
</evidence>
<keyword evidence="4" id="KW-0812">Transmembrane</keyword>
<gene>
    <name evidence="5" type="ORF">POM88_021731</name>
</gene>
<dbReference type="Proteomes" id="UP001237642">
    <property type="component" value="Unassembled WGS sequence"/>
</dbReference>
<dbReference type="PANTHER" id="PTHR47989">
    <property type="entry name" value="OS01G0750732 PROTEIN"/>
    <property type="match status" value="1"/>
</dbReference>
<evidence type="ECO:0000313" key="5">
    <source>
        <dbReference type="EMBL" id="KAK1383996.1"/>
    </source>
</evidence>
<dbReference type="EMBL" id="JAUIZM010000005">
    <property type="protein sequence ID" value="KAK1383996.1"/>
    <property type="molecule type" value="Genomic_DNA"/>
</dbReference>
<protein>
    <submittedName>
        <fullName evidence="5">Uncharacterized protein</fullName>
    </submittedName>
</protein>
<keyword evidence="4" id="KW-0472">Membrane</keyword>
<keyword evidence="1" id="KW-0723">Serine/threonine-protein kinase</keyword>
<comment type="caution">
    <text evidence="5">The sequence shown here is derived from an EMBL/GenBank/DDBJ whole genome shotgun (WGS) entry which is preliminary data.</text>
</comment>
<feature type="transmembrane region" description="Helical" evidence="4">
    <location>
        <begin position="79"/>
        <end position="103"/>
    </location>
</feature>
<dbReference type="InterPro" id="IPR011009">
    <property type="entry name" value="Kinase-like_dom_sf"/>
</dbReference>
<evidence type="ECO:0000313" key="6">
    <source>
        <dbReference type="Proteomes" id="UP001237642"/>
    </source>
</evidence>
<reference evidence="5" key="2">
    <citation type="submission" date="2023-05" db="EMBL/GenBank/DDBJ databases">
        <authorList>
            <person name="Schelkunov M.I."/>
        </authorList>
    </citation>
    <scope>NUCLEOTIDE SEQUENCE</scope>
    <source>
        <strain evidence="5">Hsosn_3</strain>
        <tissue evidence="5">Leaf</tissue>
    </source>
</reference>
<reference evidence="5" key="1">
    <citation type="submission" date="2023-02" db="EMBL/GenBank/DDBJ databases">
        <title>Genome of toxic invasive species Heracleum sosnowskyi carries increased number of genes despite the absence of recent whole-genome duplications.</title>
        <authorList>
            <person name="Schelkunov M."/>
            <person name="Shtratnikova V."/>
            <person name="Makarenko M."/>
            <person name="Klepikova A."/>
            <person name="Omelchenko D."/>
            <person name="Novikova G."/>
            <person name="Obukhova E."/>
            <person name="Bogdanov V."/>
            <person name="Penin A."/>
            <person name="Logacheva M."/>
        </authorList>
    </citation>
    <scope>NUCLEOTIDE SEQUENCE</scope>
    <source>
        <strain evidence="5">Hsosn_3</strain>
        <tissue evidence="5">Leaf</tissue>
    </source>
</reference>
<accession>A0AAD8IFF4</accession>
<keyword evidence="2" id="KW-0547">Nucleotide-binding</keyword>
<dbReference type="AlphaFoldDB" id="A0AAD8IFF4"/>
<organism evidence="5 6">
    <name type="scientific">Heracleum sosnowskyi</name>
    <dbReference type="NCBI Taxonomy" id="360622"/>
    <lineage>
        <taxon>Eukaryota</taxon>
        <taxon>Viridiplantae</taxon>
        <taxon>Streptophyta</taxon>
        <taxon>Embryophyta</taxon>
        <taxon>Tracheophyta</taxon>
        <taxon>Spermatophyta</taxon>
        <taxon>Magnoliopsida</taxon>
        <taxon>eudicotyledons</taxon>
        <taxon>Gunneridae</taxon>
        <taxon>Pentapetalae</taxon>
        <taxon>asterids</taxon>
        <taxon>campanulids</taxon>
        <taxon>Apiales</taxon>
        <taxon>Apiaceae</taxon>
        <taxon>Apioideae</taxon>
        <taxon>apioid superclade</taxon>
        <taxon>Tordylieae</taxon>
        <taxon>Tordyliinae</taxon>
        <taxon>Heracleum</taxon>
    </lineage>
</organism>